<protein>
    <submittedName>
        <fullName evidence="1">Carotenoid 9 10(9 10)-cleavage dioxygenase 1-like</fullName>
    </submittedName>
</protein>
<name>A0A314YD95_PRUYE</name>
<keyword evidence="1" id="KW-0223">Dioxygenase</keyword>
<dbReference type="OrthoDB" id="1426501at2759"/>
<proteinExistence type="predicted"/>
<evidence type="ECO:0000313" key="1">
    <source>
        <dbReference type="EMBL" id="PQQ04027.1"/>
    </source>
</evidence>
<dbReference type="AlphaFoldDB" id="A0A314YD95"/>
<dbReference type="GO" id="GO:0051213">
    <property type="term" value="F:dioxygenase activity"/>
    <property type="evidence" value="ECO:0007669"/>
    <property type="project" value="UniProtKB-KW"/>
</dbReference>
<keyword evidence="1" id="KW-0560">Oxidoreductase</keyword>
<accession>A0A314YD95</accession>
<gene>
    <name evidence="1" type="ORF">Pyn_30279</name>
</gene>
<reference evidence="1 2" key="1">
    <citation type="submission" date="2018-02" db="EMBL/GenBank/DDBJ databases">
        <title>Draft genome of wild Prunus yedoensis var. nudiflora.</title>
        <authorList>
            <person name="Baek S."/>
            <person name="Kim J.-H."/>
            <person name="Choi K."/>
            <person name="Kim G.-B."/>
            <person name="Cho A."/>
            <person name="Jang H."/>
            <person name="Shin C.-H."/>
            <person name="Yu H.-J."/>
            <person name="Mun J.-H."/>
        </authorList>
    </citation>
    <scope>NUCLEOTIDE SEQUENCE [LARGE SCALE GENOMIC DNA]</scope>
    <source>
        <strain evidence="2">cv. Jeju island</strain>
        <tissue evidence="1">Leaf</tissue>
    </source>
</reference>
<comment type="caution">
    <text evidence="1">The sequence shown here is derived from an EMBL/GenBank/DDBJ whole genome shotgun (WGS) entry which is preliminary data.</text>
</comment>
<organism evidence="1 2">
    <name type="scientific">Prunus yedoensis var. nudiflora</name>
    <dbReference type="NCBI Taxonomy" id="2094558"/>
    <lineage>
        <taxon>Eukaryota</taxon>
        <taxon>Viridiplantae</taxon>
        <taxon>Streptophyta</taxon>
        <taxon>Embryophyta</taxon>
        <taxon>Tracheophyta</taxon>
        <taxon>Spermatophyta</taxon>
        <taxon>Magnoliopsida</taxon>
        <taxon>eudicotyledons</taxon>
        <taxon>Gunneridae</taxon>
        <taxon>Pentapetalae</taxon>
        <taxon>rosids</taxon>
        <taxon>fabids</taxon>
        <taxon>Rosales</taxon>
        <taxon>Rosaceae</taxon>
        <taxon>Amygdaloideae</taxon>
        <taxon>Amygdaleae</taxon>
        <taxon>Prunus</taxon>
    </lineage>
</organism>
<evidence type="ECO:0000313" key="2">
    <source>
        <dbReference type="Proteomes" id="UP000250321"/>
    </source>
</evidence>
<keyword evidence="2" id="KW-1185">Reference proteome</keyword>
<sequence>MASSCMSIQLKCFALQKKPSVSNNLEYFKTTLSSSAFMVSSVTIVDEKSGTSTPMQIGVSKTFKNASSKVLDFLVDSMFEFVDQSLLPSQSNFGP</sequence>
<dbReference type="EMBL" id="PJQY01001286">
    <property type="protein sequence ID" value="PQQ04027.1"/>
    <property type="molecule type" value="Genomic_DNA"/>
</dbReference>
<dbReference type="Proteomes" id="UP000250321">
    <property type="component" value="Unassembled WGS sequence"/>
</dbReference>